<name>A0AAN7ALH6_9PEZI</name>
<dbReference type="EMBL" id="MU864371">
    <property type="protein sequence ID" value="KAK4189820.1"/>
    <property type="molecule type" value="Genomic_DNA"/>
</dbReference>
<dbReference type="Proteomes" id="UP001302126">
    <property type="component" value="Unassembled WGS sequence"/>
</dbReference>
<evidence type="ECO:0000313" key="2">
    <source>
        <dbReference type="Proteomes" id="UP001302126"/>
    </source>
</evidence>
<gene>
    <name evidence="1" type="ORF">QBC35DRAFT_121760</name>
</gene>
<protein>
    <submittedName>
        <fullName evidence="1">Uncharacterized protein</fullName>
    </submittedName>
</protein>
<dbReference type="AlphaFoldDB" id="A0AAN7ALH6"/>
<evidence type="ECO:0000313" key="1">
    <source>
        <dbReference type="EMBL" id="KAK4189820.1"/>
    </source>
</evidence>
<accession>A0AAN7ALH6</accession>
<keyword evidence="2" id="KW-1185">Reference proteome</keyword>
<reference evidence="1" key="1">
    <citation type="journal article" date="2023" name="Mol. Phylogenet. Evol.">
        <title>Genome-scale phylogeny and comparative genomics of the fungal order Sordariales.</title>
        <authorList>
            <person name="Hensen N."/>
            <person name="Bonometti L."/>
            <person name="Westerberg I."/>
            <person name="Brannstrom I.O."/>
            <person name="Guillou S."/>
            <person name="Cros-Aarteil S."/>
            <person name="Calhoun S."/>
            <person name="Haridas S."/>
            <person name="Kuo A."/>
            <person name="Mondo S."/>
            <person name="Pangilinan J."/>
            <person name="Riley R."/>
            <person name="LaButti K."/>
            <person name="Andreopoulos B."/>
            <person name="Lipzen A."/>
            <person name="Chen C."/>
            <person name="Yan M."/>
            <person name="Daum C."/>
            <person name="Ng V."/>
            <person name="Clum A."/>
            <person name="Steindorff A."/>
            <person name="Ohm R.A."/>
            <person name="Martin F."/>
            <person name="Silar P."/>
            <person name="Natvig D.O."/>
            <person name="Lalanne C."/>
            <person name="Gautier V."/>
            <person name="Ament-Velasquez S.L."/>
            <person name="Kruys A."/>
            <person name="Hutchinson M.I."/>
            <person name="Powell A.J."/>
            <person name="Barry K."/>
            <person name="Miller A.N."/>
            <person name="Grigoriev I.V."/>
            <person name="Debuchy R."/>
            <person name="Gladieux P."/>
            <person name="Hiltunen Thoren M."/>
            <person name="Johannesson H."/>
        </authorList>
    </citation>
    <scope>NUCLEOTIDE SEQUENCE</scope>
    <source>
        <strain evidence="1">PSN309</strain>
    </source>
</reference>
<dbReference type="PANTHER" id="PTHR35605">
    <property type="entry name" value="ECP2 EFFECTOR PROTEIN DOMAIN-CONTAINING PROTEIN-RELATED"/>
    <property type="match status" value="1"/>
</dbReference>
<comment type="caution">
    <text evidence="1">The sequence shown here is derived from an EMBL/GenBank/DDBJ whole genome shotgun (WGS) entry which is preliminary data.</text>
</comment>
<organism evidence="1 2">
    <name type="scientific">Podospora australis</name>
    <dbReference type="NCBI Taxonomy" id="1536484"/>
    <lineage>
        <taxon>Eukaryota</taxon>
        <taxon>Fungi</taxon>
        <taxon>Dikarya</taxon>
        <taxon>Ascomycota</taxon>
        <taxon>Pezizomycotina</taxon>
        <taxon>Sordariomycetes</taxon>
        <taxon>Sordariomycetidae</taxon>
        <taxon>Sordariales</taxon>
        <taxon>Podosporaceae</taxon>
        <taxon>Podospora</taxon>
    </lineage>
</organism>
<dbReference type="PANTHER" id="PTHR35605:SF1">
    <property type="entry name" value="ECP2 EFFECTOR PROTEIN DOMAIN-CONTAINING PROTEIN-RELATED"/>
    <property type="match status" value="1"/>
</dbReference>
<proteinExistence type="predicted"/>
<sequence>MHKFGYVNNRRLSQGVEYLNKVKPPPPALGPGPGKCDRVSCSYWTGIIWCNDDTKRKELAGWKNVAAAAEYLRQRCEIATSNTYEHAGGQVFLEDNWNVVVLREEC</sequence>
<reference evidence="1" key="2">
    <citation type="submission" date="2023-05" db="EMBL/GenBank/DDBJ databases">
        <authorList>
            <consortium name="Lawrence Berkeley National Laboratory"/>
            <person name="Steindorff A."/>
            <person name="Hensen N."/>
            <person name="Bonometti L."/>
            <person name="Westerberg I."/>
            <person name="Brannstrom I.O."/>
            <person name="Guillou S."/>
            <person name="Cros-Aarteil S."/>
            <person name="Calhoun S."/>
            <person name="Haridas S."/>
            <person name="Kuo A."/>
            <person name="Mondo S."/>
            <person name="Pangilinan J."/>
            <person name="Riley R."/>
            <person name="Labutti K."/>
            <person name="Andreopoulos B."/>
            <person name="Lipzen A."/>
            <person name="Chen C."/>
            <person name="Yanf M."/>
            <person name="Daum C."/>
            <person name="Ng V."/>
            <person name="Clum A."/>
            <person name="Ohm R."/>
            <person name="Martin F."/>
            <person name="Silar P."/>
            <person name="Natvig D."/>
            <person name="Lalanne C."/>
            <person name="Gautier V."/>
            <person name="Ament-Velasquez S.L."/>
            <person name="Kruys A."/>
            <person name="Hutchinson M.I."/>
            <person name="Powell A.J."/>
            <person name="Barry K."/>
            <person name="Miller A.N."/>
            <person name="Grigoriev I.V."/>
            <person name="Debuchy R."/>
            <person name="Gladieux P."/>
            <person name="Thoren M.H."/>
            <person name="Johannesson H."/>
        </authorList>
    </citation>
    <scope>NUCLEOTIDE SEQUENCE</scope>
    <source>
        <strain evidence="1">PSN309</strain>
    </source>
</reference>